<evidence type="ECO:0000256" key="1">
    <source>
        <dbReference type="SAM" id="Phobius"/>
    </source>
</evidence>
<feature type="transmembrane region" description="Helical" evidence="1">
    <location>
        <begin position="56"/>
        <end position="76"/>
    </location>
</feature>
<feature type="transmembrane region" description="Helical" evidence="1">
    <location>
        <begin position="88"/>
        <end position="110"/>
    </location>
</feature>
<protein>
    <submittedName>
        <fullName evidence="2">Uncharacterized protein</fullName>
    </submittedName>
</protein>
<dbReference type="AlphaFoldDB" id="A0A7V4XQ38"/>
<keyword evidence="1" id="KW-1133">Transmembrane helix</keyword>
<feature type="transmembrane region" description="Helical" evidence="1">
    <location>
        <begin position="116"/>
        <end position="138"/>
    </location>
</feature>
<keyword evidence="1" id="KW-0812">Transmembrane</keyword>
<gene>
    <name evidence="2" type="ORF">ENW50_00340</name>
</gene>
<dbReference type="EMBL" id="DTKL01000004">
    <property type="protein sequence ID" value="HGY93129.1"/>
    <property type="molecule type" value="Genomic_DNA"/>
</dbReference>
<comment type="caution">
    <text evidence="2">The sequence shown here is derived from an EMBL/GenBank/DDBJ whole genome shotgun (WGS) entry which is preliminary data.</text>
</comment>
<proteinExistence type="predicted"/>
<accession>A0A7V4XQ38</accession>
<keyword evidence="1" id="KW-0472">Membrane</keyword>
<evidence type="ECO:0000313" key="2">
    <source>
        <dbReference type="EMBL" id="HGY93129.1"/>
    </source>
</evidence>
<feature type="transmembrane region" description="Helical" evidence="1">
    <location>
        <begin position="168"/>
        <end position="186"/>
    </location>
</feature>
<reference evidence="2" key="1">
    <citation type="journal article" date="2020" name="mSystems">
        <title>Genome- and Community-Level Interaction Insights into Carbon Utilization and Element Cycling Functions of Hydrothermarchaeota in Hydrothermal Sediment.</title>
        <authorList>
            <person name="Zhou Z."/>
            <person name="Liu Y."/>
            <person name="Xu W."/>
            <person name="Pan J."/>
            <person name="Luo Z.H."/>
            <person name="Li M."/>
        </authorList>
    </citation>
    <scope>NUCLEOTIDE SEQUENCE [LARGE SCALE GENOMIC DNA]</scope>
    <source>
        <strain evidence="2">SpSt-855</strain>
    </source>
</reference>
<organism evidence="2">
    <name type="scientific">Acidobacterium capsulatum</name>
    <dbReference type="NCBI Taxonomy" id="33075"/>
    <lineage>
        <taxon>Bacteria</taxon>
        <taxon>Pseudomonadati</taxon>
        <taxon>Acidobacteriota</taxon>
        <taxon>Terriglobia</taxon>
        <taxon>Terriglobales</taxon>
        <taxon>Acidobacteriaceae</taxon>
        <taxon>Acidobacterium</taxon>
    </lineage>
</organism>
<feature type="transmembrane region" description="Helical" evidence="1">
    <location>
        <begin position="31"/>
        <end position="50"/>
    </location>
</feature>
<feature type="transmembrane region" description="Helical" evidence="1">
    <location>
        <begin position="145"/>
        <end position="162"/>
    </location>
</feature>
<name>A0A7V4XQ38_9BACT</name>
<sequence>MLEETSRQDLKERLALIETMMAEGRQTTQRWGWSFLLWGVAYYIAIAWTDAPHGKWAWPITMGAAVLLSFIIASRSGGDKSRTTMSRAVGSIWLAFGMTAFLLFVSLGISGRLTDLRVFIAVVAAMLGMANGASGYLLGWRVQMGCAVIWWITAVSACFLSVSRAGIIFLIAIFFCQIVFGVYGMLEQHRTRIRRKAIHA</sequence>